<keyword evidence="1" id="KW-0812">Transmembrane</keyword>
<organism evidence="2">
    <name type="scientific">Arundo donax</name>
    <name type="common">Giant reed</name>
    <name type="synonym">Donax arundinaceus</name>
    <dbReference type="NCBI Taxonomy" id="35708"/>
    <lineage>
        <taxon>Eukaryota</taxon>
        <taxon>Viridiplantae</taxon>
        <taxon>Streptophyta</taxon>
        <taxon>Embryophyta</taxon>
        <taxon>Tracheophyta</taxon>
        <taxon>Spermatophyta</taxon>
        <taxon>Magnoliopsida</taxon>
        <taxon>Liliopsida</taxon>
        <taxon>Poales</taxon>
        <taxon>Poaceae</taxon>
        <taxon>PACMAD clade</taxon>
        <taxon>Arundinoideae</taxon>
        <taxon>Arundineae</taxon>
        <taxon>Arundo</taxon>
    </lineage>
</organism>
<name>A0A0A9AFM1_ARUDO</name>
<keyword evidence="1" id="KW-1133">Transmembrane helix</keyword>
<feature type="transmembrane region" description="Helical" evidence="1">
    <location>
        <begin position="12"/>
        <end position="28"/>
    </location>
</feature>
<dbReference type="AlphaFoldDB" id="A0A0A9AFM1"/>
<evidence type="ECO:0000313" key="2">
    <source>
        <dbReference type="EMBL" id="JAD45897.1"/>
    </source>
</evidence>
<reference evidence="2" key="1">
    <citation type="submission" date="2014-09" db="EMBL/GenBank/DDBJ databases">
        <authorList>
            <person name="Magalhaes I.L.F."/>
            <person name="Oliveira U."/>
            <person name="Santos F.R."/>
            <person name="Vidigal T.H.D.A."/>
            <person name="Brescovit A.D."/>
            <person name="Santos A.J."/>
        </authorList>
    </citation>
    <scope>NUCLEOTIDE SEQUENCE</scope>
    <source>
        <tissue evidence="2">Shoot tissue taken approximately 20 cm above the soil surface</tissue>
    </source>
</reference>
<evidence type="ECO:0000256" key="1">
    <source>
        <dbReference type="SAM" id="Phobius"/>
    </source>
</evidence>
<dbReference type="EMBL" id="GBRH01251998">
    <property type="protein sequence ID" value="JAD45897.1"/>
    <property type="molecule type" value="Transcribed_RNA"/>
</dbReference>
<proteinExistence type="predicted"/>
<sequence>MHALLHDLTYAGYVLFLLLFSSSYMIGFI</sequence>
<keyword evidence="1" id="KW-0472">Membrane</keyword>
<accession>A0A0A9AFM1</accession>
<protein>
    <submittedName>
        <fullName evidence="2">Uncharacterized protein</fullName>
    </submittedName>
</protein>
<reference evidence="2" key="2">
    <citation type="journal article" date="2015" name="Data Brief">
        <title>Shoot transcriptome of the giant reed, Arundo donax.</title>
        <authorList>
            <person name="Barrero R.A."/>
            <person name="Guerrero F.D."/>
            <person name="Moolhuijzen P."/>
            <person name="Goolsby J.A."/>
            <person name="Tidwell J."/>
            <person name="Bellgard S.E."/>
            <person name="Bellgard M.I."/>
        </authorList>
    </citation>
    <scope>NUCLEOTIDE SEQUENCE</scope>
    <source>
        <tissue evidence="2">Shoot tissue taken approximately 20 cm above the soil surface</tissue>
    </source>
</reference>